<reference evidence="1" key="1">
    <citation type="submission" date="2013-08" db="EMBL/GenBank/DDBJ databases">
        <authorList>
            <person name="Mendez C."/>
            <person name="Richter M."/>
            <person name="Ferrer M."/>
            <person name="Sanchez J."/>
        </authorList>
    </citation>
    <scope>NUCLEOTIDE SEQUENCE</scope>
</reference>
<evidence type="ECO:0000313" key="1">
    <source>
        <dbReference type="EMBL" id="EQD61132.1"/>
    </source>
</evidence>
<dbReference type="EMBL" id="AUZY01004942">
    <property type="protein sequence ID" value="EQD61132.1"/>
    <property type="molecule type" value="Genomic_DNA"/>
</dbReference>
<dbReference type="AlphaFoldDB" id="T1AUJ2"/>
<comment type="caution">
    <text evidence="1">The sequence shown here is derived from an EMBL/GenBank/DDBJ whole genome shotgun (WGS) entry which is preliminary data.</text>
</comment>
<protein>
    <submittedName>
        <fullName evidence="1">Transposase</fullName>
    </submittedName>
</protein>
<reference evidence="1" key="2">
    <citation type="journal article" date="2014" name="ISME J.">
        <title>Microbial stratification in low pH oxic and suboxic macroscopic growths along an acid mine drainage.</title>
        <authorList>
            <person name="Mendez-Garcia C."/>
            <person name="Mesa V."/>
            <person name="Sprenger R.R."/>
            <person name="Richter M."/>
            <person name="Diez M.S."/>
            <person name="Solano J."/>
            <person name="Bargiela R."/>
            <person name="Golyshina O.V."/>
            <person name="Manteca A."/>
            <person name="Ramos J.L."/>
            <person name="Gallego J.R."/>
            <person name="Llorente I."/>
            <person name="Martins Dos Santos V.A."/>
            <person name="Jensen O.N."/>
            <person name="Pelaez A.I."/>
            <person name="Sanchez J."/>
            <person name="Ferrer M."/>
        </authorList>
    </citation>
    <scope>NUCLEOTIDE SEQUENCE</scope>
</reference>
<feature type="non-terminal residue" evidence="1">
    <location>
        <position position="1"/>
    </location>
</feature>
<feature type="non-terminal residue" evidence="1">
    <location>
        <position position="265"/>
    </location>
</feature>
<name>T1AUJ2_9ZZZZ</name>
<dbReference type="PANTHER" id="PTHR34614">
    <property type="match status" value="1"/>
</dbReference>
<sequence length="265" mass="30370">SCPLAEFGYNPGHLNRRQINIALMVSKEDYQPEYHAVFEGSRTGVSTIRNLLSALPRSDDGKKKGTIIWDRGNMSAQNVKDVESASWHLISGIPRSVKRIRSILSETEIRERPQNLVRRVKTGNIYACMTHGMLYGKDRNIAVYMNPLKALNEREDRNSELARIGKELDALSSQCREWDEAKIHHEVSRILGEWDQYVYAKISRRGDGGVEWRFHSHMIGASERLDGKSAILCTDPSLTAEEIVNMYLEKDFVEKVFRTMKTQEE</sequence>
<gene>
    <name evidence="1" type="ORF">B1B_07732</name>
</gene>
<dbReference type="PANTHER" id="PTHR34614:SF2">
    <property type="entry name" value="TRANSPOSASE IS4-LIKE DOMAIN-CONTAINING PROTEIN"/>
    <property type="match status" value="1"/>
</dbReference>
<proteinExistence type="predicted"/>
<accession>T1AUJ2</accession>
<organism evidence="1">
    <name type="scientific">mine drainage metagenome</name>
    <dbReference type="NCBI Taxonomy" id="410659"/>
    <lineage>
        <taxon>unclassified sequences</taxon>
        <taxon>metagenomes</taxon>
        <taxon>ecological metagenomes</taxon>
    </lineage>
</organism>